<keyword evidence="9" id="KW-1185">Reference proteome</keyword>
<gene>
    <name evidence="8" type="ORF">AAG747_12225</name>
</gene>
<evidence type="ECO:0000256" key="3">
    <source>
        <dbReference type="ARBA" id="ARBA00022692"/>
    </source>
</evidence>
<proteinExistence type="inferred from homology"/>
<feature type="transmembrane region" description="Helical" evidence="6">
    <location>
        <begin position="42"/>
        <end position="59"/>
    </location>
</feature>
<protein>
    <submittedName>
        <fullName evidence="8">GtrA family protein</fullName>
    </submittedName>
</protein>
<keyword evidence="5 6" id="KW-0472">Membrane</keyword>
<comment type="caution">
    <text evidence="8">The sequence shown here is derived from an EMBL/GenBank/DDBJ whole genome shotgun (WGS) entry which is preliminary data.</text>
</comment>
<comment type="subcellular location">
    <subcellularLocation>
        <location evidence="1">Membrane</location>
        <topology evidence="1">Multi-pass membrane protein</topology>
    </subcellularLocation>
</comment>
<dbReference type="AlphaFoldDB" id="A0AAW9RUW7"/>
<name>A0AAW9RUW7_9BACT</name>
<evidence type="ECO:0000256" key="2">
    <source>
        <dbReference type="ARBA" id="ARBA00009399"/>
    </source>
</evidence>
<evidence type="ECO:0000256" key="1">
    <source>
        <dbReference type="ARBA" id="ARBA00004141"/>
    </source>
</evidence>
<evidence type="ECO:0000256" key="4">
    <source>
        <dbReference type="ARBA" id="ARBA00022989"/>
    </source>
</evidence>
<evidence type="ECO:0000313" key="9">
    <source>
        <dbReference type="Proteomes" id="UP001403385"/>
    </source>
</evidence>
<dbReference type="PANTHER" id="PTHR38459:SF1">
    <property type="entry name" value="PROPHAGE BACTOPRENOL-LINKED GLUCOSE TRANSLOCASE HOMOLOG"/>
    <property type="match status" value="1"/>
</dbReference>
<organism evidence="8 9">
    <name type="scientific">Rapidithrix thailandica</name>
    <dbReference type="NCBI Taxonomy" id="413964"/>
    <lineage>
        <taxon>Bacteria</taxon>
        <taxon>Pseudomonadati</taxon>
        <taxon>Bacteroidota</taxon>
        <taxon>Cytophagia</taxon>
        <taxon>Cytophagales</taxon>
        <taxon>Flammeovirgaceae</taxon>
        <taxon>Rapidithrix</taxon>
    </lineage>
</organism>
<feature type="transmembrane region" description="Helical" evidence="6">
    <location>
        <begin position="79"/>
        <end position="98"/>
    </location>
</feature>
<evidence type="ECO:0000313" key="8">
    <source>
        <dbReference type="EMBL" id="MEN7548682.1"/>
    </source>
</evidence>
<dbReference type="Pfam" id="PF04138">
    <property type="entry name" value="GtrA_DPMS_TM"/>
    <property type="match status" value="1"/>
</dbReference>
<sequence>MSLAVYELILKFIKFGVVGGSGVGIDFGLTYLLKEKASFQKYMANSLGFIVAASSNYYFNRVWTFENHNPEIALQFSKFILISCIGLLLNNLFIFLLNNKFKLHFYLAKLFAIGIVTMWNFAANYIYTFS</sequence>
<dbReference type="GO" id="GO:0000271">
    <property type="term" value="P:polysaccharide biosynthetic process"/>
    <property type="evidence" value="ECO:0007669"/>
    <property type="project" value="InterPro"/>
</dbReference>
<dbReference type="InterPro" id="IPR007267">
    <property type="entry name" value="GtrA_DPMS_TM"/>
</dbReference>
<evidence type="ECO:0000259" key="7">
    <source>
        <dbReference type="Pfam" id="PF04138"/>
    </source>
</evidence>
<keyword evidence="3 6" id="KW-0812">Transmembrane</keyword>
<feature type="transmembrane region" description="Helical" evidence="6">
    <location>
        <begin position="12"/>
        <end position="33"/>
    </location>
</feature>
<accession>A0AAW9RUW7</accession>
<dbReference type="InterPro" id="IPR051401">
    <property type="entry name" value="GtrA_CellWall_Glycosyl"/>
</dbReference>
<dbReference type="GO" id="GO:0005886">
    <property type="term" value="C:plasma membrane"/>
    <property type="evidence" value="ECO:0007669"/>
    <property type="project" value="TreeGrafter"/>
</dbReference>
<dbReference type="EMBL" id="JBDKWZ010000006">
    <property type="protein sequence ID" value="MEN7548682.1"/>
    <property type="molecule type" value="Genomic_DNA"/>
</dbReference>
<feature type="transmembrane region" description="Helical" evidence="6">
    <location>
        <begin position="105"/>
        <end position="127"/>
    </location>
</feature>
<evidence type="ECO:0000256" key="5">
    <source>
        <dbReference type="ARBA" id="ARBA00023136"/>
    </source>
</evidence>
<feature type="domain" description="GtrA/DPMS transmembrane" evidence="7">
    <location>
        <begin position="14"/>
        <end position="129"/>
    </location>
</feature>
<keyword evidence="4 6" id="KW-1133">Transmembrane helix</keyword>
<comment type="similarity">
    <text evidence="2">Belongs to the GtrA family.</text>
</comment>
<dbReference type="PANTHER" id="PTHR38459">
    <property type="entry name" value="PROPHAGE BACTOPRENOL-LINKED GLUCOSE TRANSLOCASE HOMOLOG"/>
    <property type="match status" value="1"/>
</dbReference>
<evidence type="ECO:0000256" key="6">
    <source>
        <dbReference type="SAM" id="Phobius"/>
    </source>
</evidence>
<dbReference type="Proteomes" id="UP001403385">
    <property type="component" value="Unassembled WGS sequence"/>
</dbReference>
<reference evidence="8 9" key="1">
    <citation type="submission" date="2024-04" db="EMBL/GenBank/DDBJ databases">
        <title>Novel genus in family Flammeovirgaceae.</title>
        <authorList>
            <person name="Nguyen T.H."/>
            <person name="Vuong T.Q."/>
            <person name="Le H."/>
            <person name="Kim S.-G."/>
        </authorList>
    </citation>
    <scope>NUCLEOTIDE SEQUENCE [LARGE SCALE GENOMIC DNA]</scope>
    <source>
        <strain evidence="8 9">JCM 23209</strain>
    </source>
</reference>
<dbReference type="RefSeq" id="WP_346821459.1">
    <property type="nucleotide sequence ID" value="NZ_JBDKWZ010000006.1"/>
</dbReference>